<evidence type="ECO:0000313" key="2">
    <source>
        <dbReference type="Proteomes" id="UP000657177"/>
    </source>
</evidence>
<organism evidence="1 2">
    <name type="scientific">Capillibacterium thermochitinicola</name>
    <dbReference type="NCBI Taxonomy" id="2699427"/>
    <lineage>
        <taxon>Bacteria</taxon>
        <taxon>Bacillati</taxon>
        <taxon>Bacillota</taxon>
        <taxon>Capillibacterium</taxon>
    </lineage>
</organism>
<sequence>MGKLRMLALDLDGTLLREDKTISQPTRKMLTALHQAGVEIAFVTGRMYHFTVPIQDLLGFPVHYICTDGAFFQPRGWEAPHLKTVAPAVTKTVLSSLADELDGVYLFSNDRIHCFTATPDPTIFSWGFDLQADPDRKLDPPVNQVEQIVIYEARAKIRGIQKALGMMFPGLDQEIQPSFKSGYEYLIIRPQGVDKGSGLTRLAEILGVKTTETIAFGDWLNDLALFRDAGLSIAPANAVPEVKAKATIVSRYTNEQDFIVRELERLFQEGKMVV</sequence>
<dbReference type="GO" id="GO:0005829">
    <property type="term" value="C:cytosol"/>
    <property type="evidence" value="ECO:0007669"/>
    <property type="project" value="TreeGrafter"/>
</dbReference>
<name>A0A8J6I1C1_9FIRM</name>
<dbReference type="InterPro" id="IPR006379">
    <property type="entry name" value="HAD-SF_hydro_IIB"/>
</dbReference>
<dbReference type="Gene3D" id="3.30.1240.10">
    <property type="match status" value="1"/>
</dbReference>
<dbReference type="SUPFAM" id="SSF56784">
    <property type="entry name" value="HAD-like"/>
    <property type="match status" value="1"/>
</dbReference>
<dbReference type="PANTHER" id="PTHR10000">
    <property type="entry name" value="PHOSPHOSERINE PHOSPHATASE"/>
    <property type="match status" value="1"/>
</dbReference>
<protein>
    <submittedName>
        <fullName evidence="1">HAD family phosphatase</fullName>
    </submittedName>
</protein>
<dbReference type="NCBIfam" id="TIGR01484">
    <property type="entry name" value="HAD-SF-IIB"/>
    <property type="match status" value="1"/>
</dbReference>
<dbReference type="Proteomes" id="UP000657177">
    <property type="component" value="Unassembled WGS sequence"/>
</dbReference>
<dbReference type="Pfam" id="PF08282">
    <property type="entry name" value="Hydrolase_3"/>
    <property type="match status" value="1"/>
</dbReference>
<keyword evidence="2" id="KW-1185">Reference proteome</keyword>
<comment type="caution">
    <text evidence="1">The sequence shown here is derived from an EMBL/GenBank/DDBJ whole genome shotgun (WGS) entry which is preliminary data.</text>
</comment>
<proteinExistence type="predicted"/>
<dbReference type="InterPro" id="IPR036412">
    <property type="entry name" value="HAD-like_sf"/>
</dbReference>
<gene>
    <name evidence="1" type="ORF">G5B42_06435</name>
</gene>
<dbReference type="GO" id="GO:0016791">
    <property type="term" value="F:phosphatase activity"/>
    <property type="evidence" value="ECO:0007669"/>
    <property type="project" value="TreeGrafter"/>
</dbReference>
<dbReference type="EMBL" id="JAAKDE010000012">
    <property type="protein sequence ID" value="MBA2133178.1"/>
    <property type="molecule type" value="Genomic_DNA"/>
</dbReference>
<dbReference type="InterPro" id="IPR023214">
    <property type="entry name" value="HAD_sf"/>
</dbReference>
<dbReference type="RefSeq" id="WP_181339630.1">
    <property type="nucleotide sequence ID" value="NZ_JAAKDE010000012.1"/>
</dbReference>
<evidence type="ECO:0000313" key="1">
    <source>
        <dbReference type="EMBL" id="MBA2133178.1"/>
    </source>
</evidence>
<reference evidence="1" key="1">
    <citation type="submission" date="2020-06" db="EMBL/GenBank/DDBJ databases">
        <title>Novel chitinolytic bacterium.</title>
        <authorList>
            <person name="Ungkulpasvich U."/>
            <person name="Kosugi A."/>
            <person name="Uke A."/>
        </authorList>
    </citation>
    <scope>NUCLEOTIDE SEQUENCE</scope>
    <source>
        <strain evidence="1">UUS1-1</strain>
    </source>
</reference>
<dbReference type="Gene3D" id="3.40.50.1000">
    <property type="entry name" value="HAD superfamily/HAD-like"/>
    <property type="match status" value="1"/>
</dbReference>
<accession>A0A8J6I1C1</accession>
<dbReference type="GO" id="GO:0000287">
    <property type="term" value="F:magnesium ion binding"/>
    <property type="evidence" value="ECO:0007669"/>
    <property type="project" value="TreeGrafter"/>
</dbReference>
<dbReference type="AlphaFoldDB" id="A0A8J6I1C1"/>
<dbReference type="PANTHER" id="PTHR10000:SF8">
    <property type="entry name" value="HAD SUPERFAMILY HYDROLASE-LIKE, TYPE 3"/>
    <property type="match status" value="1"/>
</dbReference>